<feature type="transmembrane region" description="Helical" evidence="11">
    <location>
        <begin position="26"/>
        <end position="47"/>
    </location>
</feature>
<accession>A0A9D1S445</accession>
<evidence type="ECO:0000256" key="7">
    <source>
        <dbReference type="ARBA" id="ARBA00022824"/>
    </source>
</evidence>
<feature type="transmembrane region" description="Helical" evidence="11">
    <location>
        <begin position="84"/>
        <end position="105"/>
    </location>
</feature>
<keyword evidence="8" id="KW-0630">Potassium</keyword>
<reference evidence="12" key="2">
    <citation type="journal article" date="2021" name="PeerJ">
        <title>Extensive microbial diversity within the chicken gut microbiome revealed by metagenomics and culture.</title>
        <authorList>
            <person name="Gilroy R."/>
            <person name="Ravi A."/>
            <person name="Getino M."/>
            <person name="Pursley I."/>
            <person name="Horton D.L."/>
            <person name="Alikhan N.F."/>
            <person name="Baker D."/>
            <person name="Gharbi K."/>
            <person name="Hall N."/>
            <person name="Watson M."/>
            <person name="Adriaenssens E.M."/>
            <person name="Foster-Nyarko E."/>
            <person name="Jarju S."/>
            <person name="Secka A."/>
            <person name="Antonio M."/>
            <person name="Oren A."/>
            <person name="Chaudhuri R.R."/>
            <person name="La Ragione R."/>
            <person name="Hildebrand F."/>
            <person name="Pallen M.J."/>
        </authorList>
    </citation>
    <scope>NUCLEOTIDE SEQUENCE</scope>
    <source>
        <strain evidence="12">ChiSxjej2B14-8506</strain>
    </source>
</reference>
<evidence type="ECO:0000256" key="8">
    <source>
        <dbReference type="ARBA" id="ARBA00022958"/>
    </source>
</evidence>
<evidence type="ECO:0000256" key="6">
    <source>
        <dbReference type="ARBA" id="ARBA00022692"/>
    </source>
</evidence>
<evidence type="ECO:0000256" key="11">
    <source>
        <dbReference type="SAM" id="Phobius"/>
    </source>
</evidence>
<feature type="transmembrane region" description="Helical" evidence="11">
    <location>
        <begin position="463"/>
        <end position="482"/>
    </location>
</feature>
<gene>
    <name evidence="12" type="ORF">IAC59_02760</name>
</gene>
<reference evidence="12" key="1">
    <citation type="submission" date="2020-10" db="EMBL/GenBank/DDBJ databases">
        <authorList>
            <person name="Gilroy R."/>
        </authorList>
    </citation>
    <scope>NUCLEOTIDE SEQUENCE</scope>
    <source>
        <strain evidence="12">ChiSxjej2B14-8506</strain>
    </source>
</reference>
<dbReference type="AlphaFoldDB" id="A0A9D1S445"/>
<dbReference type="EMBL" id="DVNK01000024">
    <property type="protein sequence ID" value="HIU46161.1"/>
    <property type="molecule type" value="Genomic_DNA"/>
</dbReference>
<evidence type="ECO:0000256" key="5">
    <source>
        <dbReference type="ARBA" id="ARBA00022679"/>
    </source>
</evidence>
<name>A0A9D1S445_9FIRM</name>
<keyword evidence="4" id="KW-0328">Glycosyltransferase</keyword>
<protein>
    <recommendedName>
        <fullName evidence="14">Glycosyltransferase RgtA/B/C/D-like domain-containing protein</fullName>
    </recommendedName>
</protein>
<comment type="subcellular location">
    <subcellularLocation>
        <location evidence="1">Endoplasmic reticulum membrane</location>
        <topology evidence="1">Multi-pass membrane protein</topology>
    </subcellularLocation>
</comment>
<keyword evidence="3" id="KW-0337">GPI-anchor biosynthesis</keyword>
<evidence type="ECO:0000256" key="3">
    <source>
        <dbReference type="ARBA" id="ARBA00022502"/>
    </source>
</evidence>
<comment type="caution">
    <text evidence="12">The sequence shown here is derived from an EMBL/GenBank/DDBJ whole genome shotgun (WGS) entry which is preliminary data.</text>
</comment>
<dbReference type="GO" id="GO:0031501">
    <property type="term" value="C:mannosyltransferase complex"/>
    <property type="evidence" value="ECO:0007669"/>
    <property type="project" value="TreeGrafter"/>
</dbReference>
<evidence type="ECO:0000256" key="2">
    <source>
        <dbReference type="ARBA" id="ARBA00004687"/>
    </source>
</evidence>
<organism evidence="12 13">
    <name type="scientific">Candidatus Fimadaptatus faecigallinarum</name>
    <dbReference type="NCBI Taxonomy" id="2840814"/>
    <lineage>
        <taxon>Bacteria</taxon>
        <taxon>Bacillati</taxon>
        <taxon>Bacillota</taxon>
        <taxon>Clostridia</taxon>
        <taxon>Eubacteriales</taxon>
        <taxon>Candidatus Fimadaptatus</taxon>
    </lineage>
</organism>
<feature type="transmembrane region" description="Helical" evidence="11">
    <location>
        <begin position="386"/>
        <end position="410"/>
    </location>
</feature>
<keyword evidence="9 11" id="KW-1133">Transmembrane helix</keyword>
<dbReference type="GO" id="GO:0005267">
    <property type="term" value="F:potassium channel activity"/>
    <property type="evidence" value="ECO:0007669"/>
    <property type="project" value="InterPro"/>
</dbReference>
<keyword evidence="10 11" id="KW-0472">Membrane</keyword>
<dbReference type="PANTHER" id="PTHR12468:SF2">
    <property type="entry name" value="GPI MANNOSYLTRANSFERASE 2"/>
    <property type="match status" value="1"/>
</dbReference>
<keyword evidence="7" id="KW-0256">Endoplasmic reticulum</keyword>
<sequence>MQYPGFVSDFLSWLFARPAGDGLDRFMVQCFPWLVTALMLAALLIYLPRYCYEGYTGRYFLNTHRLEPNEEPTWLRFGSRPLRAAIWVIMLFIASRALWLGAVQLCLMADGNSLNAENFSYYINKWDTVNYTRIARDWYGFGDFGDDTYVQEYNIVFFPGFPLMIRALTALVGDYVVSGLILSNAFAIGSGLLLYALVSDMYSEPAARRCCVFFYFSVGACVFSATHSESACMFLTLLAVYLARRRRFVLAVVAGAYATFTRQFGLFAAVPVFYEMLRSLERYPTGRDMIMRECVDTGAQEGSATLLERARRSVRLKHVGKYVALAACVLVGYGAYMAINWAIYGSPTAFLYYQQLNWGNELTPIWNCISITADHLMLYLRDGSNASGVVGIFLPQLVMAVLLPCLMLAFARRGDAGDNAYMWCYVALTFSSTWLISGIRYISAMYPIYIMLGLLSQRRGARWIMYALMLALFLFYNIYYCLDAVIV</sequence>
<dbReference type="GO" id="GO:0000009">
    <property type="term" value="F:alpha-1,6-mannosyltransferase activity"/>
    <property type="evidence" value="ECO:0007669"/>
    <property type="project" value="InterPro"/>
</dbReference>
<evidence type="ECO:0000256" key="1">
    <source>
        <dbReference type="ARBA" id="ARBA00004477"/>
    </source>
</evidence>
<dbReference type="GO" id="GO:0016020">
    <property type="term" value="C:membrane"/>
    <property type="evidence" value="ECO:0007669"/>
    <property type="project" value="InterPro"/>
</dbReference>
<keyword evidence="6 11" id="KW-0812">Transmembrane</keyword>
<evidence type="ECO:0000256" key="10">
    <source>
        <dbReference type="ARBA" id="ARBA00023136"/>
    </source>
</evidence>
<dbReference type="GO" id="GO:0004376">
    <property type="term" value="F:GPI mannosyltransferase activity"/>
    <property type="evidence" value="ECO:0007669"/>
    <property type="project" value="InterPro"/>
</dbReference>
<evidence type="ECO:0000256" key="9">
    <source>
        <dbReference type="ARBA" id="ARBA00022989"/>
    </source>
</evidence>
<comment type="pathway">
    <text evidence="2">Glycolipid biosynthesis; glycosylphosphatidylinositol-anchor biosynthesis.</text>
</comment>
<dbReference type="PANTHER" id="PTHR12468">
    <property type="entry name" value="GPI MANNOSYLTRANSFERASE 2"/>
    <property type="match status" value="1"/>
</dbReference>
<feature type="transmembrane region" description="Helical" evidence="11">
    <location>
        <begin position="210"/>
        <end position="242"/>
    </location>
</feature>
<evidence type="ECO:0000313" key="13">
    <source>
        <dbReference type="Proteomes" id="UP000824123"/>
    </source>
</evidence>
<feature type="transmembrane region" description="Helical" evidence="11">
    <location>
        <begin position="322"/>
        <end position="344"/>
    </location>
</feature>
<evidence type="ECO:0008006" key="14">
    <source>
        <dbReference type="Google" id="ProtNLM"/>
    </source>
</evidence>
<dbReference type="Proteomes" id="UP000824123">
    <property type="component" value="Unassembled WGS sequence"/>
</dbReference>
<feature type="transmembrane region" description="Helical" evidence="11">
    <location>
        <begin position="422"/>
        <end position="443"/>
    </location>
</feature>
<proteinExistence type="predicted"/>
<dbReference type="InterPro" id="IPR003092">
    <property type="entry name" value="2pore_dom_K_chnl_TASK"/>
</dbReference>
<feature type="transmembrane region" description="Helical" evidence="11">
    <location>
        <begin position="175"/>
        <end position="198"/>
    </location>
</feature>
<evidence type="ECO:0000313" key="12">
    <source>
        <dbReference type="EMBL" id="HIU46161.1"/>
    </source>
</evidence>
<dbReference type="GO" id="GO:0006506">
    <property type="term" value="P:GPI anchor biosynthetic process"/>
    <property type="evidence" value="ECO:0007669"/>
    <property type="project" value="UniProtKB-KW"/>
</dbReference>
<dbReference type="PRINTS" id="PR01095">
    <property type="entry name" value="TASKCHANNEL"/>
</dbReference>
<keyword evidence="5" id="KW-0808">Transferase</keyword>
<feature type="transmembrane region" description="Helical" evidence="11">
    <location>
        <begin position="248"/>
        <end position="274"/>
    </location>
</feature>
<dbReference type="InterPro" id="IPR007315">
    <property type="entry name" value="PIG-V/Gpi18"/>
</dbReference>
<evidence type="ECO:0000256" key="4">
    <source>
        <dbReference type="ARBA" id="ARBA00022676"/>
    </source>
</evidence>